<evidence type="ECO:0000313" key="1">
    <source>
        <dbReference type="EMBL" id="ABK14988.1"/>
    </source>
</evidence>
<dbReference type="PANTHER" id="PTHR42927:SF1">
    <property type="entry name" value="HELICASE SUPERFAMILY 1 AND 2 DOMAIN-CONTAINING PROTEIN"/>
    <property type="match status" value="1"/>
</dbReference>
<organism evidence="1 2">
    <name type="scientific">Methanothrix thermoacetophila (strain DSM 6194 / JCM 14653 / NBRC 101360 / PT)</name>
    <name type="common">Methanosaeta thermophila</name>
    <dbReference type="NCBI Taxonomy" id="349307"/>
    <lineage>
        <taxon>Archaea</taxon>
        <taxon>Methanobacteriati</taxon>
        <taxon>Methanobacteriota</taxon>
        <taxon>Stenosarchaea group</taxon>
        <taxon>Methanomicrobia</taxon>
        <taxon>Methanotrichales</taxon>
        <taxon>Methanotrichaceae</taxon>
        <taxon>Methanothrix</taxon>
    </lineage>
</organism>
<dbReference type="AlphaFoldDB" id="A0B8G4"/>
<name>A0B8G4_METTP</name>
<dbReference type="PANTHER" id="PTHR42927">
    <property type="entry name" value="HELICASE SUPERFAMILY 1 AND 2 DOMAIN-CONTAINING PROTEIN"/>
    <property type="match status" value="1"/>
</dbReference>
<dbReference type="STRING" id="349307.Mthe_1207"/>
<gene>
    <name evidence="1" type="ordered locus">Mthe_1207</name>
</gene>
<reference evidence="1 2" key="1">
    <citation type="submission" date="2006-10" db="EMBL/GenBank/DDBJ databases">
        <title>Complete sequence of Methanosaeta thermophila PT.</title>
        <authorList>
            <consortium name="US DOE Joint Genome Institute"/>
            <person name="Copeland A."/>
            <person name="Lucas S."/>
            <person name="Lapidus A."/>
            <person name="Barry K."/>
            <person name="Detter J.C."/>
            <person name="Glavina del Rio T."/>
            <person name="Hammon N."/>
            <person name="Israni S."/>
            <person name="Pitluck S."/>
            <person name="Chain P."/>
            <person name="Malfatti S."/>
            <person name="Shin M."/>
            <person name="Vergez L."/>
            <person name="Schmutz J."/>
            <person name="Larimer F."/>
            <person name="Land M."/>
            <person name="Hauser L."/>
            <person name="Kyrpides N."/>
            <person name="Kim E."/>
            <person name="Smith K.S."/>
            <person name="Ingram-Smith C."/>
            <person name="Richardson P."/>
        </authorList>
    </citation>
    <scope>NUCLEOTIDE SEQUENCE [LARGE SCALE GENOMIC DNA]</scope>
    <source>
        <strain evidence="2">DSM 6194 / JCM 14653 / NBRC 101360 / PT</strain>
    </source>
</reference>
<proteinExistence type="predicted"/>
<protein>
    <submittedName>
        <fullName evidence="1">Type I restriction-modification system restriction subunit</fullName>
    </submittedName>
</protein>
<accession>A0B8G4</accession>
<dbReference type="EMBL" id="CP000477">
    <property type="protein sequence ID" value="ABK14988.1"/>
    <property type="molecule type" value="Genomic_DNA"/>
</dbReference>
<sequence>MESYRVEKQASRRIALPDADAEIEPVPTVGGGHKHEPELDRLSNIIKAFNDQFGNIPWTDADRVRKLITEEIPARVAADTAYQNARKHSDKQNARIEHDKALVRVMTALLQDDTELFKQFSDNESFRRWLTDMVFDLTYSEAGSTG</sequence>
<evidence type="ECO:0000313" key="2">
    <source>
        <dbReference type="Proteomes" id="UP000000674"/>
    </source>
</evidence>
<dbReference type="Proteomes" id="UP000000674">
    <property type="component" value="Chromosome"/>
</dbReference>
<dbReference type="REBASE" id="13742">
    <property type="entry name" value="MthPTORF1211P"/>
</dbReference>
<dbReference type="HOGENOM" id="CLU_127064_0_0_2"/>
<keyword evidence="2" id="KW-1185">Reference proteome</keyword>
<dbReference type="KEGG" id="mtp:Mthe_1207"/>